<dbReference type="Proteomes" id="UP000018372">
    <property type="component" value="Unassembled WGS sequence"/>
</dbReference>
<dbReference type="AlphaFoldDB" id="R5VY50"/>
<evidence type="ECO:0000313" key="2">
    <source>
        <dbReference type="Proteomes" id="UP000018372"/>
    </source>
</evidence>
<accession>R5VY50</accession>
<protein>
    <submittedName>
        <fullName evidence="1">Uncharacterized protein</fullName>
    </submittedName>
</protein>
<comment type="caution">
    <text evidence="1">The sequence shown here is derived from an EMBL/GenBank/DDBJ whole genome shotgun (WGS) entry which is preliminary data.</text>
</comment>
<organism evidence="1 2">
    <name type="scientific">Phocaeicola plebeius CAG:211</name>
    <dbReference type="NCBI Taxonomy" id="1263052"/>
    <lineage>
        <taxon>Bacteria</taxon>
        <taxon>Pseudomonadati</taxon>
        <taxon>Bacteroidota</taxon>
        <taxon>Bacteroidia</taxon>
        <taxon>Bacteroidales</taxon>
        <taxon>Bacteroidaceae</taxon>
        <taxon>Phocaeicola</taxon>
    </lineage>
</organism>
<dbReference type="EMBL" id="CBAT010000240">
    <property type="protein sequence ID" value="CCZ88466.1"/>
    <property type="molecule type" value="Genomic_DNA"/>
</dbReference>
<gene>
    <name evidence="1" type="ORF">BN536_00774</name>
</gene>
<evidence type="ECO:0000313" key="1">
    <source>
        <dbReference type="EMBL" id="CCZ88466.1"/>
    </source>
</evidence>
<reference evidence="1" key="1">
    <citation type="submission" date="2012-11" db="EMBL/GenBank/DDBJ databases">
        <title>Dependencies among metagenomic species, viruses, plasmids and units of genetic variation.</title>
        <authorList>
            <person name="Nielsen H.B."/>
            <person name="Almeida M."/>
            <person name="Juncker A.S."/>
            <person name="Rasmussen S."/>
            <person name="Li J."/>
            <person name="Sunagawa S."/>
            <person name="Plichta D."/>
            <person name="Gautier L."/>
            <person name="Le Chatelier E."/>
            <person name="Peletier E."/>
            <person name="Bonde I."/>
            <person name="Nielsen T."/>
            <person name="Manichanh C."/>
            <person name="Arumugam M."/>
            <person name="Batto J."/>
            <person name="Santos M.B.Q.D."/>
            <person name="Blom N."/>
            <person name="Borruel N."/>
            <person name="Burgdorf K.S."/>
            <person name="Boumezbeur F."/>
            <person name="Casellas F."/>
            <person name="Dore J."/>
            <person name="Guarner F."/>
            <person name="Hansen T."/>
            <person name="Hildebrand F."/>
            <person name="Kaas R.S."/>
            <person name="Kennedy S."/>
            <person name="Kristiansen K."/>
            <person name="Kultima J.R."/>
            <person name="Leonard P."/>
            <person name="Levenez F."/>
            <person name="Lund O."/>
            <person name="Moumen B."/>
            <person name="Le Paslier D."/>
            <person name="Pons N."/>
            <person name="Pedersen O."/>
            <person name="Prifti E."/>
            <person name="Qin J."/>
            <person name="Raes J."/>
            <person name="Tap J."/>
            <person name="Tims S."/>
            <person name="Ussery D.W."/>
            <person name="Yamada T."/>
            <person name="MetaHit consortium"/>
            <person name="Renault P."/>
            <person name="Sicheritz-Ponten T."/>
            <person name="Bork P."/>
            <person name="Wang J."/>
            <person name="Brunak S."/>
            <person name="Ehrlich S.D."/>
        </authorList>
    </citation>
    <scope>NUCLEOTIDE SEQUENCE [LARGE SCALE GENOMIC DNA]</scope>
</reference>
<sequence length="289" mass="32806">MLNVGITHIDTNDNPSLGGITVNLQRTVLQVDAGHLADRYLDAFARADKQFVDIQVLHLILIQTQYEVETTFVFKDHSGSLSGVGRTDNRIQFLYVDAVAGNLGTVVFHQQLRKSHGLLYQHIGSSRHLFHILGRLFGLSIEFGHIFSIQFDGDIGFGSCHQLIETQLDGLAEIELGSLHRLQRLFHLLHHLRAAAGRSPFTERLHHNHHVGILYGHRVGRYFSRTDFGNHVLDFRKILLQFLLSRKRHLDTAAQGTTCRKRHLHGEVAFIECRNKFGSQPGEQQEGQY</sequence>
<name>R5VY50_9BACT</name>
<proteinExistence type="predicted"/>